<comment type="similarity">
    <text evidence="1">Belongs to the ATP-dependent AMP-binding enzyme family.</text>
</comment>
<reference evidence="3 4" key="2">
    <citation type="submission" date="2019-01" db="EMBL/GenBank/DDBJ databases">
        <title>Sinorhodobacter populi sp. nov. isolated from the symptomatic bark tissue of Populus euramericana canker.</title>
        <authorList>
            <person name="Xu G."/>
        </authorList>
    </citation>
    <scope>NUCLEOTIDE SEQUENCE [LARGE SCALE GENOMIC DNA]</scope>
    <source>
        <strain evidence="3 4">CGMCC 1.12963</strain>
    </source>
</reference>
<proteinExistence type="inferred from homology"/>
<dbReference type="Gene3D" id="3.40.50.12780">
    <property type="entry name" value="N-terminal domain of ligase-like"/>
    <property type="match status" value="1"/>
</dbReference>
<gene>
    <name evidence="3" type="ORF">EOW66_00485</name>
</gene>
<feature type="domain" description="AMP-dependent synthetase/ligase" evidence="2">
    <location>
        <begin position="33"/>
        <end position="374"/>
    </location>
</feature>
<dbReference type="GO" id="GO:0006631">
    <property type="term" value="P:fatty acid metabolic process"/>
    <property type="evidence" value="ECO:0007669"/>
    <property type="project" value="TreeGrafter"/>
</dbReference>
<organism evidence="3 4">
    <name type="scientific">Paenirhodobacter huangdaonensis</name>
    <dbReference type="NCBI Taxonomy" id="2501515"/>
    <lineage>
        <taxon>Bacteria</taxon>
        <taxon>Pseudomonadati</taxon>
        <taxon>Pseudomonadota</taxon>
        <taxon>Alphaproteobacteria</taxon>
        <taxon>Rhodobacterales</taxon>
        <taxon>Rhodobacter group</taxon>
        <taxon>Paenirhodobacter</taxon>
    </lineage>
</organism>
<evidence type="ECO:0000259" key="2">
    <source>
        <dbReference type="Pfam" id="PF00501"/>
    </source>
</evidence>
<dbReference type="PROSITE" id="PS00455">
    <property type="entry name" value="AMP_BINDING"/>
    <property type="match status" value="1"/>
</dbReference>
<dbReference type="Pfam" id="PF00501">
    <property type="entry name" value="AMP-binding"/>
    <property type="match status" value="1"/>
</dbReference>
<comment type="caution">
    <text evidence="3">The sequence shown here is derived from an EMBL/GenBank/DDBJ whole genome shotgun (WGS) entry which is preliminary data.</text>
</comment>
<dbReference type="PANTHER" id="PTHR43201:SF8">
    <property type="entry name" value="ACYL-COA SYNTHETASE FAMILY MEMBER 3"/>
    <property type="match status" value="1"/>
</dbReference>
<dbReference type="InterPro" id="IPR042099">
    <property type="entry name" value="ANL_N_sf"/>
</dbReference>
<dbReference type="Proteomes" id="UP000288071">
    <property type="component" value="Unassembled WGS sequence"/>
</dbReference>
<sequence length="545" mass="57697">MSAGLIETRREDGALVLRTPVALSDDRPDILDRLAAVDPQRVLMTAPAPGGRDSITYGAALAEARQLRDWLVAAHGLRPGARVATLLPAGLAALRLRLACLCGGFVHVALPPFPFREPGGEEAARLLAIARPDLLVRPQGHPAAGLVLPDRLPPAPACADAPARPEERSAIFFTAGSTGAAKGVAVTRGQISACQAAAVALWPFLAEGPALIDWMPWNHVFGGLDTLFKVIWNGGTLHLDRPPSEHTIGATLDLMEAVRPTLYIGVPLGMKLLLAALEAAPGRQPRALARLRHVFLAGAAIEPALWDRLAAFARRSTPPIALLSGYGATETGSTMCLSPGGVDRPGLLGWPLPGHEVALCPVEDRTEIRFRGPVLGSAYLTETGEVPLPCDDFGFYRTGDAGFLDRETGCLRFDGRLSEDFKLASGIKVRTGMLRSQIVRACAPDLEDMVLGGAGREALSAVLFAAPGAGRDRIRAALAQWNRENPASSTRIAAIDWAEAPPEVARGEVSAKGQIVQSRFLRNHAALFDALAEGTRGEPLPPARG</sequence>
<dbReference type="EMBL" id="SAVA01000001">
    <property type="protein sequence ID" value="RWR54581.1"/>
    <property type="molecule type" value="Genomic_DNA"/>
</dbReference>
<dbReference type="InterPro" id="IPR000873">
    <property type="entry name" value="AMP-dep_synth/lig_dom"/>
</dbReference>
<evidence type="ECO:0000313" key="3">
    <source>
        <dbReference type="EMBL" id="RWR54581.1"/>
    </source>
</evidence>
<name>A0A3S3ND20_9RHOB</name>
<dbReference type="SUPFAM" id="SSF56801">
    <property type="entry name" value="Acetyl-CoA synthetase-like"/>
    <property type="match status" value="1"/>
</dbReference>
<keyword evidence="4" id="KW-1185">Reference proteome</keyword>
<dbReference type="InterPro" id="IPR020845">
    <property type="entry name" value="AMP-binding_CS"/>
</dbReference>
<reference evidence="4" key="1">
    <citation type="submission" date="2019-01" db="EMBL/GenBank/DDBJ databases">
        <title>Sinorhodobacter populi sp. nov. isolated from the symptomatic bark tissue of Populus euramericana canker.</title>
        <authorList>
            <person name="Li Y."/>
        </authorList>
    </citation>
    <scope>NUCLEOTIDE SEQUENCE [LARGE SCALE GENOMIC DNA]</scope>
    <source>
        <strain evidence="4">CGMCC 1.12963</strain>
    </source>
</reference>
<dbReference type="GO" id="GO:0031956">
    <property type="term" value="F:medium-chain fatty acid-CoA ligase activity"/>
    <property type="evidence" value="ECO:0007669"/>
    <property type="project" value="TreeGrafter"/>
</dbReference>
<evidence type="ECO:0000313" key="4">
    <source>
        <dbReference type="Proteomes" id="UP000288071"/>
    </source>
</evidence>
<evidence type="ECO:0000256" key="1">
    <source>
        <dbReference type="ARBA" id="ARBA00006432"/>
    </source>
</evidence>
<dbReference type="AlphaFoldDB" id="A0A3S3ND20"/>
<protein>
    <submittedName>
        <fullName evidence="3">AMP-dependent synthetase</fullName>
    </submittedName>
</protein>
<dbReference type="PANTHER" id="PTHR43201">
    <property type="entry name" value="ACYL-COA SYNTHETASE"/>
    <property type="match status" value="1"/>
</dbReference>
<dbReference type="RefSeq" id="WP_128154044.1">
    <property type="nucleotide sequence ID" value="NZ_JBHSOM010000007.1"/>
</dbReference>
<accession>A0A3S3ND20</accession>